<dbReference type="PANTHER" id="PTHR33525">
    <property type="match status" value="1"/>
</dbReference>
<proteinExistence type="predicted"/>
<protein>
    <submittedName>
        <fullName evidence="2">HDOD domain-containing protein</fullName>
    </submittedName>
</protein>
<dbReference type="PANTHER" id="PTHR33525:SF6">
    <property type="entry name" value="HDOD DOMAIN-CONTAINING PROTEIN"/>
    <property type="match status" value="1"/>
</dbReference>
<evidence type="ECO:0000313" key="3">
    <source>
        <dbReference type="Proteomes" id="UP000886687"/>
    </source>
</evidence>
<accession>A0A9E4K5V1</accession>
<dbReference type="PROSITE" id="PS51833">
    <property type="entry name" value="HDOD"/>
    <property type="match status" value="1"/>
</dbReference>
<comment type="caution">
    <text evidence="2">The sequence shown here is derived from an EMBL/GenBank/DDBJ whole genome shotgun (WGS) entry which is preliminary data.</text>
</comment>
<dbReference type="AlphaFoldDB" id="A0A9E4K5V1"/>
<gene>
    <name evidence="2" type="ORF">JAZ04_14325</name>
</gene>
<dbReference type="Gene3D" id="1.10.3210.10">
    <property type="entry name" value="Hypothetical protein af1432"/>
    <property type="match status" value="1"/>
</dbReference>
<dbReference type="InterPro" id="IPR013976">
    <property type="entry name" value="HDOD"/>
</dbReference>
<dbReference type="Pfam" id="PF08668">
    <property type="entry name" value="HDOD"/>
    <property type="match status" value="1"/>
</dbReference>
<feature type="domain" description="HDOD" evidence="1">
    <location>
        <begin position="19"/>
        <end position="213"/>
    </location>
</feature>
<sequence>MNIAVSVEMAEQILRGFHIPAKPEVLDNLHKLISTGKASPENVADTVSSDVGLSAAILKTINSPFYSMARQIADIQQAVVLLGVDTVITLIATYEIKRLMSQKACISLERFWDEATDVAKTMAYVGRKIKHSVPIEDLYAVGLFHDCGIPALAIKFMNYKELLIESNENHDVSIIELEEQHYNTNHAVVGYYISSSWDLPKEICDVILRHHEEEALVRQETEYFLTSHSILKLAENIVERTRRFHPKPEWSGIKDGVLESLGLTNTDYSDLEEDAGDIVLT</sequence>
<dbReference type="InterPro" id="IPR052340">
    <property type="entry name" value="RNase_Y/CdgJ"/>
</dbReference>
<reference evidence="2" key="1">
    <citation type="journal article" date="2021" name="Proc. Natl. Acad. Sci. U.S.A.">
        <title>Global biogeography of chemosynthetic symbionts reveals both localized and globally distributed symbiont groups. .</title>
        <authorList>
            <person name="Osvatic J.T."/>
            <person name="Wilkins L.G.E."/>
            <person name="Leibrecht L."/>
            <person name="Leray M."/>
            <person name="Zauner S."/>
            <person name="Polzin J."/>
            <person name="Camacho Y."/>
            <person name="Gros O."/>
            <person name="van Gils J.A."/>
            <person name="Eisen J.A."/>
            <person name="Petersen J.M."/>
            <person name="Yuen B."/>
        </authorList>
    </citation>
    <scope>NUCLEOTIDE SEQUENCE</scope>
    <source>
        <strain evidence="2">MAGL173</strain>
    </source>
</reference>
<evidence type="ECO:0000313" key="2">
    <source>
        <dbReference type="EMBL" id="MCG7940015.1"/>
    </source>
</evidence>
<dbReference type="SUPFAM" id="SSF109604">
    <property type="entry name" value="HD-domain/PDEase-like"/>
    <property type="match status" value="1"/>
</dbReference>
<dbReference type="EMBL" id="JAEPDI010000012">
    <property type="protein sequence ID" value="MCG7940015.1"/>
    <property type="molecule type" value="Genomic_DNA"/>
</dbReference>
<evidence type="ECO:0000259" key="1">
    <source>
        <dbReference type="PROSITE" id="PS51833"/>
    </source>
</evidence>
<organism evidence="2 3">
    <name type="scientific">Candidatus Thiodiazotropha lotti</name>
    <dbReference type="NCBI Taxonomy" id="2792787"/>
    <lineage>
        <taxon>Bacteria</taxon>
        <taxon>Pseudomonadati</taxon>
        <taxon>Pseudomonadota</taxon>
        <taxon>Gammaproteobacteria</taxon>
        <taxon>Chromatiales</taxon>
        <taxon>Sedimenticolaceae</taxon>
        <taxon>Candidatus Thiodiazotropha</taxon>
    </lineage>
</organism>
<dbReference type="Proteomes" id="UP000886687">
    <property type="component" value="Unassembled WGS sequence"/>
</dbReference>
<name>A0A9E4K5V1_9GAMM</name>